<sequence>KAPGIDRICHATLKFLPIKAIIYIALIFNAFLRIQDSGCYLMIHNAGKPEVDPESYRPLSLLPSLSKLWERLIANRINDIMRQGNILTDH</sequence>
<evidence type="ECO:0000256" key="1">
    <source>
        <dbReference type="SAM" id="Phobius"/>
    </source>
</evidence>
<gene>
    <name evidence="3" type="primary">RTase</name>
</gene>
<dbReference type="AlphaFoldDB" id="O76196"/>
<keyword evidence="2" id="KW-0548">Nucleotidyltransferase</keyword>
<feature type="transmembrane region" description="Helical" evidence="1">
    <location>
        <begin position="12"/>
        <end position="32"/>
    </location>
</feature>
<protein>
    <submittedName>
        <fullName evidence="2">Reverse transcriptase</fullName>
    </submittedName>
</protein>
<feature type="non-terminal residue" evidence="2">
    <location>
        <position position="1"/>
    </location>
</feature>
<keyword evidence="2" id="KW-0808">Transferase</keyword>
<accession>O76196</accession>
<reference evidence="2" key="2">
    <citation type="submission" date="1997-07" db="EMBL/GenBank/DDBJ databases">
        <title>High rate of DNA loss in the D. melanogaster and D. virilis species groups.</title>
        <authorList>
            <person name="Petrov D.A."/>
            <person name="Hartl D.L."/>
        </authorList>
    </citation>
    <scope>NUCLEOTIDE SEQUENCE</scope>
    <source>
        <strain evidence="2">Congo14</strain>
    </source>
</reference>
<keyword evidence="1" id="KW-0472">Membrane</keyword>
<proteinExistence type="predicted"/>
<name>O76196_DROSI</name>
<keyword evidence="2" id="KW-0695">RNA-directed DNA polymerase</keyword>
<dbReference type="GO" id="GO:0003964">
    <property type="term" value="F:RNA-directed DNA polymerase activity"/>
    <property type="evidence" value="ECO:0007669"/>
    <property type="project" value="UniProtKB-KW"/>
</dbReference>
<evidence type="ECO:0000313" key="3">
    <source>
        <dbReference type="FlyBase" id="FBgn0026985"/>
    </source>
</evidence>
<evidence type="ECO:0000313" key="2">
    <source>
        <dbReference type="EMBL" id="AAC24971.1"/>
    </source>
</evidence>
<reference evidence="2" key="1">
    <citation type="journal article" date="1996" name="Nature">
        <title>High intrinsic rate of DNA loss in Drosophila.</title>
        <authorList>
            <person name="Petrov D.A."/>
            <person name="Lozovskaya E.R."/>
            <person name="Hartl D.L."/>
        </authorList>
    </citation>
    <scope>NUCLEOTIDE SEQUENCE</scope>
    <source>
        <strain evidence="2">Congo14</strain>
    </source>
</reference>
<keyword evidence="1" id="KW-1133">Transmembrane helix</keyword>
<dbReference type="FlyBase" id="FBgn0026985">
    <property type="gene designation" value="Dsim\Helena\RTase"/>
</dbReference>
<keyword evidence="1" id="KW-0812">Transmembrane</keyword>
<dbReference type="EMBL" id="AF012035">
    <property type="protein sequence ID" value="AAC24971.1"/>
    <property type="molecule type" value="Genomic_DNA"/>
</dbReference>
<organism evidence="2">
    <name type="scientific">Drosophila simulans</name>
    <name type="common">Fruit fly</name>
    <dbReference type="NCBI Taxonomy" id="7240"/>
    <lineage>
        <taxon>Eukaryota</taxon>
        <taxon>Metazoa</taxon>
        <taxon>Ecdysozoa</taxon>
        <taxon>Arthropoda</taxon>
        <taxon>Hexapoda</taxon>
        <taxon>Insecta</taxon>
        <taxon>Pterygota</taxon>
        <taxon>Neoptera</taxon>
        <taxon>Endopterygota</taxon>
        <taxon>Diptera</taxon>
        <taxon>Brachycera</taxon>
        <taxon>Muscomorpha</taxon>
        <taxon>Ephydroidea</taxon>
        <taxon>Drosophilidae</taxon>
        <taxon>Drosophila</taxon>
        <taxon>Sophophora</taxon>
    </lineage>
</organism>